<accession>A0A8X8BJJ7</accession>
<dbReference type="Pfam" id="PF25787">
    <property type="entry name" value="HTH_SB"/>
    <property type="match status" value="1"/>
</dbReference>
<dbReference type="PANTHER" id="PTHR23022">
    <property type="entry name" value="TRANSPOSABLE ELEMENT-RELATED"/>
    <property type="match status" value="1"/>
</dbReference>
<dbReference type="GO" id="GO:0006313">
    <property type="term" value="P:DNA transposition"/>
    <property type="evidence" value="ECO:0007669"/>
    <property type="project" value="InterPro"/>
</dbReference>
<dbReference type="GO" id="GO:0003677">
    <property type="term" value="F:DNA binding"/>
    <property type="evidence" value="ECO:0007669"/>
    <property type="project" value="InterPro"/>
</dbReference>
<dbReference type="Pfam" id="PF01498">
    <property type="entry name" value="HTH_Tnp_Tc3_2"/>
    <property type="match status" value="1"/>
</dbReference>
<evidence type="ECO:0000259" key="1">
    <source>
        <dbReference type="Pfam" id="PF01498"/>
    </source>
</evidence>
<dbReference type="Gene3D" id="1.10.10.10">
    <property type="entry name" value="Winged helix-like DNA-binding domain superfamily/Winged helix DNA-binding domain"/>
    <property type="match status" value="1"/>
</dbReference>
<dbReference type="Proteomes" id="UP000886611">
    <property type="component" value="Unassembled WGS sequence"/>
</dbReference>
<keyword evidence="4" id="KW-1185">Reference proteome</keyword>
<proteinExistence type="predicted"/>
<dbReference type="SUPFAM" id="SSF46689">
    <property type="entry name" value="Homeodomain-like"/>
    <property type="match status" value="1"/>
</dbReference>
<feature type="non-terminal residue" evidence="3">
    <location>
        <position position="1"/>
    </location>
</feature>
<dbReference type="PANTHER" id="PTHR23022:SF135">
    <property type="entry name" value="SI:DKEY-77F5.3"/>
    <property type="match status" value="1"/>
</dbReference>
<dbReference type="InterPro" id="IPR036397">
    <property type="entry name" value="RNaseH_sf"/>
</dbReference>
<protein>
    <submittedName>
        <fullName evidence="3">TC1A transposase</fullName>
    </submittedName>
</protein>
<gene>
    <name evidence="3" type="primary">Tc1a_16</name>
    <name evidence="3" type="ORF">GTO96_0013096</name>
</gene>
<dbReference type="InterPro" id="IPR002492">
    <property type="entry name" value="Transposase_Tc1-like"/>
</dbReference>
<dbReference type="InterPro" id="IPR036388">
    <property type="entry name" value="WH-like_DNA-bd_sf"/>
</dbReference>
<name>A0A8X8BJJ7_POLSE</name>
<evidence type="ECO:0000259" key="2">
    <source>
        <dbReference type="Pfam" id="PF25787"/>
    </source>
</evidence>
<dbReference type="EMBL" id="JAATIS010008602">
    <property type="protein sequence ID" value="KAG2457244.1"/>
    <property type="molecule type" value="Genomic_DNA"/>
</dbReference>
<dbReference type="InterPro" id="IPR052338">
    <property type="entry name" value="Transposase_5"/>
</dbReference>
<reference evidence="3 4" key="1">
    <citation type="journal article" date="2021" name="Cell">
        <title>Tracing the genetic footprints of vertebrate landing in non-teleost ray-finned fishes.</title>
        <authorList>
            <person name="Bi X."/>
            <person name="Wang K."/>
            <person name="Yang L."/>
            <person name="Pan H."/>
            <person name="Jiang H."/>
            <person name="Wei Q."/>
            <person name="Fang M."/>
            <person name="Yu H."/>
            <person name="Zhu C."/>
            <person name="Cai Y."/>
            <person name="He Y."/>
            <person name="Gan X."/>
            <person name="Zeng H."/>
            <person name="Yu D."/>
            <person name="Zhu Y."/>
            <person name="Jiang H."/>
            <person name="Qiu Q."/>
            <person name="Yang H."/>
            <person name="Zhang Y.E."/>
            <person name="Wang W."/>
            <person name="Zhu M."/>
            <person name="He S."/>
            <person name="Zhang G."/>
        </authorList>
    </citation>
    <scope>NUCLEOTIDE SEQUENCE [LARGE SCALE GENOMIC DNA]</scope>
    <source>
        <strain evidence="3">Bchr_013</strain>
    </source>
</reference>
<organism evidence="3 4">
    <name type="scientific">Polypterus senegalus</name>
    <name type="common">Senegal bichir</name>
    <dbReference type="NCBI Taxonomy" id="55291"/>
    <lineage>
        <taxon>Eukaryota</taxon>
        <taxon>Metazoa</taxon>
        <taxon>Chordata</taxon>
        <taxon>Craniata</taxon>
        <taxon>Vertebrata</taxon>
        <taxon>Euteleostomi</taxon>
        <taxon>Actinopterygii</taxon>
        <taxon>Polypteriformes</taxon>
        <taxon>Polypteridae</taxon>
        <taxon>Polypterus</taxon>
    </lineage>
</organism>
<feature type="non-terminal residue" evidence="3">
    <location>
        <position position="329"/>
    </location>
</feature>
<sequence>MRIMRSKELPEELRDRIVARHRSGQGYKKISAALKVPKSTVASIILKWKTFGMTRTLPRAGRPAKLSYWGRRALVREVKKNPKITLAELQRCSQEMGDSCRKSTITAALHQSGLYGRVACRKPLLSARHMTARMEFAKTLWSDETKIELFGINSKRYVWRQPGTAHHLSNTVPTVKHGGGSIMLWGCFSAAGTGRLVAIEGKMNVAKFRNILDKNLLQSAKDLRLGRRFTFQQDNDPKHTAKIMKEWLHNNYVTVLEWPSQSPDLTPIEHLWRDLKMAVHQCLPSNLTELERICKEEWQRIPKSRCEKLVASFPRRLMAVLAQKGASKY</sequence>
<comment type="caution">
    <text evidence="3">The sequence shown here is derived from an EMBL/GenBank/DDBJ whole genome shotgun (WGS) entry which is preliminary data.</text>
</comment>
<dbReference type="AlphaFoldDB" id="A0A8X8BJJ7"/>
<feature type="domain" description="Sleeping Beauty transposase HTH" evidence="2">
    <location>
        <begin position="4"/>
        <end position="55"/>
    </location>
</feature>
<dbReference type="Gene3D" id="3.30.420.10">
    <property type="entry name" value="Ribonuclease H-like superfamily/Ribonuclease H"/>
    <property type="match status" value="1"/>
</dbReference>
<dbReference type="InterPro" id="IPR009057">
    <property type="entry name" value="Homeodomain-like_sf"/>
</dbReference>
<dbReference type="GO" id="GO:0015074">
    <property type="term" value="P:DNA integration"/>
    <property type="evidence" value="ECO:0007669"/>
    <property type="project" value="InterPro"/>
</dbReference>
<evidence type="ECO:0000313" key="4">
    <source>
        <dbReference type="Proteomes" id="UP000886611"/>
    </source>
</evidence>
<feature type="domain" description="Transposase Tc1-like" evidence="1">
    <location>
        <begin position="71"/>
        <end position="139"/>
    </location>
</feature>
<dbReference type="InterPro" id="IPR057667">
    <property type="entry name" value="HTH_SB"/>
</dbReference>
<evidence type="ECO:0000313" key="3">
    <source>
        <dbReference type="EMBL" id="KAG2457244.1"/>
    </source>
</evidence>